<dbReference type="AlphaFoldDB" id="A0AAE1AHP9"/>
<accession>A0AAE1AHP9</accession>
<keyword evidence="2" id="KW-1185">Reference proteome</keyword>
<name>A0AAE1AHP9_9GAST</name>
<dbReference type="SUPFAM" id="SSF56672">
    <property type="entry name" value="DNA/RNA polymerases"/>
    <property type="match status" value="1"/>
</dbReference>
<reference evidence="1" key="1">
    <citation type="journal article" date="2023" name="G3 (Bethesda)">
        <title>A reference genome for the long-term kleptoplast-retaining sea slug Elysia crispata morphotype clarki.</title>
        <authorList>
            <person name="Eastman K.E."/>
            <person name="Pendleton A.L."/>
            <person name="Shaikh M.A."/>
            <person name="Suttiyut T."/>
            <person name="Ogas R."/>
            <person name="Tomko P."/>
            <person name="Gavelis G."/>
            <person name="Widhalm J.R."/>
            <person name="Wisecaver J.H."/>
        </authorList>
    </citation>
    <scope>NUCLEOTIDE SEQUENCE</scope>
    <source>
        <strain evidence="1">ECLA1</strain>
    </source>
</reference>
<evidence type="ECO:0000313" key="2">
    <source>
        <dbReference type="Proteomes" id="UP001283361"/>
    </source>
</evidence>
<gene>
    <name evidence="1" type="ORF">RRG08_022145</name>
</gene>
<organism evidence="1 2">
    <name type="scientific">Elysia crispata</name>
    <name type="common">lettuce slug</name>
    <dbReference type="NCBI Taxonomy" id="231223"/>
    <lineage>
        <taxon>Eukaryota</taxon>
        <taxon>Metazoa</taxon>
        <taxon>Spiralia</taxon>
        <taxon>Lophotrochozoa</taxon>
        <taxon>Mollusca</taxon>
        <taxon>Gastropoda</taxon>
        <taxon>Heterobranchia</taxon>
        <taxon>Euthyneura</taxon>
        <taxon>Panpulmonata</taxon>
        <taxon>Sacoglossa</taxon>
        <taxon>Placobranchoidea</taxon>
        <taxon>Plakobranchidae</taxon>
        <taxon>Elysia</taxon>
    </lineage>
</organism>
<dbReference type="PANTHER" id="PTHR24559">
    <property type="entry name" value="TRANSPOSON TY3-I GAG-POL POLYPROTEIN"/>
    <property type="match status" value="1"/>
</dbReference>
<comment type="caution">
    <text evidence="1">The sequence shown here is derived from an EMBL/GenBank/DDBJ whole genome shotgun (WGS) entry which is preliminary data.</text>
</comment>
<sequence>MLEQDIIRPSSSPYCSPITVVAKPDGSIRLCIDFRKLNSVTIFDNEPIPQMDEMTAQQFTESLDRMLNTLDTSLSTSHGTLRPLWPMILLCYQLSSVIGSQGPRVVFGYKGILLIFGISLNYEAQSMEDRVREPNHKLQEEENLHTCNLITTSKTLLAGPSTNVTTTPAADDEG</sequence>
<proteinExistence type="predicted"/>
<dbReference type="Gene3D" id="3.10.10.10">
    <property type="entry name" value="HIV Type 1 Reverse Transcriptase, subunit A, domain 1"/>
    <property type="match status" value="1"/>
</dbReference>
<dbReference type="Proteomes" id="UP001283361">
    <property type="component" value="Unassembled WGS sequence"/>
</dbReference>
<dbReference type="InterPro" id="IPR043502">
    <property type="entry name" value="DNA/RNA_pol_sf"/>
</dbReference>
<dbReference type="InterPro" id="IPR053134">
    <property type="entry name" value="RNA-dir_DNA_polymerase"/>
</dbReference>
<evidence type="ECO:0000313" key="1">
    <source>
        <dbReference type="EMBL" id="KAK3787852.1"/>
    </source>
</evidence>
<protein>
    <submittedName>
        <fullName evidence="1">Uncharacterized protein</fullName>
    </submittedName>
</protein>
<dbReference type="PANTHER" id="PTHR24559:SF444">
    <property type="entry name" value="REVERSE TRANSCRIPTASE DOMAIN-CONTAINING PROTEIN"/>
    <property type="match status" value="1"/>
</dbReference>
<dbReference type="EMBL" id="JAWDGP010001827">
    <property type="protein sequence ID" value="KAK3787852.1"/>
    <property type="molecule type" value="Genomic_DNA"/>
</dbReference>